<dbReference type="PROSITE" id="PS51257">
    <property type="entry name" value="PROKAR_LIPOPROTEIN"/>
    <property type="match status" value="1"/>
</dbReference>
<dbReference type="RefSeq" id="WP_117381886.1">
    <property type="nucleotide sequence ID" value="NZ_QWDE01000001.1"/>
</dbReference>
<evidence type="ECO:0000313" key="1">
    <source>
        <dbReference type="EMBL" id="RFZ84985.1"/>
    </source>
</evidence>
<gene>
    <name evidence="1" type="ORF">DYU05_05095</name>
</gene>
<comment type="caution">
    <text evidence="1">The sequence shown here is derived from an EMBL/GenBank/DDBJ whole genome shotgun (WGS) entry which is preliminary data.</text>
</comment>
<dbReference type="EMBL" id="QWDE01000001">
    <property type="protein sequence ID" value="RFZ84985.1"/>
    <property type="molecule type" value="Genomic_DNA"/>
</dbReference>
<dbReference type="SUPFAM" id="SSF141571">
    <property type="entry name" value="Pentapeptide repeat-like"/>
    <property type="match status" value="1"/>
</dbReference>
<name>A0A3E2NVF2_9SPHI</name>
<sequence>METLEIKQAEKKISATEVNLAGSSFTMACLNNARFEDVALVGVKITNANLSDLEIDGAQLGGAFIHNIGMPPEGHPFFDPNAKQRPLKFENCDLNNSTFTSCDLSGVSISCCNITGMQINGILVEELLKAYENRG</sequence>
<protein>
    <submittedName>
        <fullName evidence="1">Pentapeptide repeat-containing protein</fullName>
    </submittedName>
</protein>
<dbReference type="OrthoDB" id="9786032at2"/>
<proteinExistence type="predicted"/>
<accession>A0A3E2NVF2</accession>
<dbReference type="InterPro" id="IPR001646">
    <property type="entry name" value="5peptide_repeat"/>
</dbReference>
<evidence type="ECO:0000313" key="2">
    <source>
        <dbReference type="Proteomes" id="UP000260823"/>
    </source>
</evidence>
<dbReference type="Pfam" id="PF00805">
    <property type="entry name" value="Pentapeptide"/>
    <property type="match status" value="2"/>
</dbReference>
<dbReference type="Gene3D" id="2.160.20.80">
    <property type="entry name" value="E3 ubiquitin-protein ligase SopA"/>
    <property type="match status" value="2"/>
</dbReference>
<keyword evidence="2" id="KW-1185">Reference proteome</keyword>
<organism evidence="1 2">
    <name type="scientific">Mucilaginibacter terrenus</name>
    <dbReference type="NCBI Taxonomy" id="2482727"/>
    <lineage>
        <taxon>Bacteria</taxon>
        <taxon>Pseudomonadati</taxon>
        <taxon>Bacteroidota</taxon>
        <taxon>Sphingobacteriia</taxon>
        <taxon>Sphingobacteriales</taxon>
        <taxon>Sphingobacteriaceae</taxon>
        <taxon>Mucilaginibacter</taxon>
    </lineage>
</organism>
<dbReference type="Proteomes" id="UP000260823">
    <property type="component" value="Unassembled WGS sequence"/>
</dbReference>
<reference evidence="1" key="1">
    <citation type="submission" date="2018-08" db="EMBL/GenBank/DDBJ databases">
        <title>Mucilaginibacter terrae sp. nov., isolated from manganese diggings.</title>
        <authorList>
            <person name="Huang Y."/>
            <person name="Zhou Z."/>
        </authorList>
    </citation>
    <scope>NUCLEOTIDE SEQUENCE [LARGE SCALE GENOMIC DNA]</scope>
    <source>
        <strain evidence="1">ZH6</strain>
    </source>
</reference>
<dbReference type="AlphaFoldDB" id="A0A3E2NVF2"/>